<feature type="non-terminal residue" evidence="11">
    <location>
        <position position="1"/>
    </location>
</feature>
<evidence type="ECO:0000256" key="1">
    <source>
        <dbReference type="ARBA" id="ARBA00004323"/>
    </source>
</evidence>
<keyword evidence="4" id="KW-0808">Transferase</keyword>
<evidence type="ECO:0000256" key="10">
    <source>
        <dbReference type="RuleBase" id="RU363063"/>
    </source>
</evidence>
<dbReference type="EC" id="2.4.1.-" evidence="10"/>
<evidence type="ECO:0000256" key="8">
    <source>
        <dbReference type="ARBA" id="ARBA00023034"/>
    </source>
</evidence>
<dbReference type="EMBL" id="MU007128">
    <property type="protein sequence ID" value="KAF2418468.1"/>
    <property type="molecule type" value="Genomic_DNA"/>
</dbReference>
<evidence type="ECO:0000256" key="4">
    <source>
        <dbReference type="ARBA" id="ARBA00022679"/>
    </source>
</evidence>
<feature type="non-terminal residue" evidence="11">
    <location>
        <position position="237"/>
    </location>
</feature>
<dbReference type="GO" id="GO:0008378">
    <property type="term" value="F:galactosyltransferase activity"/>
    <property type="evidence" value="ECO:0007669"/>
    <property type="project" value="TreeGrafter"/>
</dbReference>
<proteinExistence type="inferred from homology"/>
<gene>
    <name evidence="11" type="ORF">EJ08DRAFT_571388</name>
</gene>
<keyword evidence="9" id="KW-0472">Membrane</keyword>
<evidence type="ECO:0000313" key="11">
    <source>
        <dbReference type="EMBL" id="KAF2418468.1"/>
    </source>
</evidence>
<evidence type="ECO:0000256" key="9">
    <source>
        <dbReference type="ARBA" id="ARBA00023136"/>
    </source>
</evidence>
<evidence type="ECO:0000313" key="12">
    <source>
        <dbReference type="Proteomes" id="UP000800235"/>
    </source>
</evidence>
<evidence type="ECO:0000256" key="7">
    <source>
        <dbReference type="ARBA" id="ARBA00022989"/>
    </source>
</evidence>
<keyword evidence="12" id="KW-1185">Reference proteome</keyword>
<dbReference type="OrthoDB" id="2139606at2759"/>
<keyword evidence="6" id="KW-0735">Signal-anchor</keyword>
<evidence type="ECO:0000256" key="5">
    <source>
        <dbReference type="ARBA" id="ARBA00022692"/>
    </source>
</evidence>
<dbReference type="PANTHER" id="PTHR11214">
    <property type="entry name" value="BETA-1,3-N-ACETYLGLUCOSAMINYLTRANSFERASE"/>
    <property type="match status" value="1"/>
</dbReference>
<evidence type="ECO:0000256" key="2">
    <source>
        <dbReference type="ARBA" id="ARBA00008661"/>
    </source>
</evidence>
<accession>A0A9P4NF10</accession>
<dbReference type="AlphaFoldDB" id="A0A9P4NF10"/>
<evidence type="ECO:0000256" key="3">
    <source>
        <dbReference type="ARBA" id="ARBA00022676"/>
    </source>
</evidence>
<dbReference type="GO" id="GO:0000139">
    <property type="term" value="C:Golgi membrane"/>
    <property type="evidence" value="ECO:0007669"/>
    <property type="project" value="UniProtKB-SubCell"/>
</dbReference>
<dbReference type="Gene3D" id="3.90.550.50">
    <property type="match status" value="1"/>
</dbReference>
<keyword evidence="7" id="KW-1133">Transmembrane helix</keyword>
<dbReference type="Proteomes" id="UP000800235">
    <property type="component" value="Unassembled WGS sequence"/>
</dbReference>
<dbReference type="InterPro" id="IPR002659">
    <property type="entry name" value="Glyco_trans_31"/>
</dbReference>
<comment type="subcellular location">
    <subcellularLocation>
        <location evidence="1 10">Golgi apparatus membrane</location>
        <topology evidence="1 10">Single-pass type II membrane protein</topology>
    </subcellularLocation>
</comment>
<organism evidence="11 12">
    <name type="scientific">Tothia fuscella</name>
    <dbReference type="NCBI Taxonomy" id="1048955"/>
    <lineage>
        <taxon>Eukaryota</taxon>
        <taxon>Fungi</taxon>
        <taxon>Dikarya</taxon>
        <taxon>Ascomycota</taxon>
        <taxon>Pezizomycotina</taxon>
        <taxon>Dothideomycetes</taxon>
        <taxon>Pleosporomycetidae</taxon>
        <taxon>Venturiales</taxon>
        <taxon>Cylindrosympodiaceae</taxon>
        <taxon>Tothia</taxon>
    </lineage>
</organism>
<keyword evidence="8 10" id="KW-0333">Golgi apparatus</keyword>
<dbReference type="PANTHER" id="PTHR11214:SF74">
    <property type="entry name" value="HYDROXYPROLINE O-GALACTOSYLTRANSFERASE HPGT1"/>
    <property type="match status" value="1"/>
</dbReference>
<reference evidence="11" key="1">
    <citation type="journal article" date="2020" name="Stud. Mycol.">
        <title>101 Dothideomycetes genomes: a test case for predicting lifestyles and emergence of pathogens.</title>
        <authorList>
            <person name="Haridas S."/>
            <person name="Albert R."/>
            <person name="Binder M."/>
            <person name="Bloem J."/>
            <person name="Labutti K."/>
            <person name="Salamov A."/>
            <person name="Andreopoulos B."/>
            <person name="Baker S."/>
            <person name="Barry K."/>
            <person name="Bills G."/>
            <person name="Bluhm B."/>
            <person name="Cannon C."/>
            <person name="Castanera R."/>
            <person name="Culley D."/>
            <person name="Daum C."/>
            <person name="Ezra D."/>
            <person name="Gonzalez J."/>
            <person name="Henrissat B."/>
            <person name="Kuo A."/>
            <person name="Liang C."/>
            <person name="Lipzen A."/>
            <person name="Lutzoni F."/>
            <person name="Magnuson J."/>
            <person name="Mondo S."/>
            <person name="Nolan M."/>
            <person name="Ohm R."/>
            <person name="Pangilinan J."/>
            <person name="Park H.-J."/>
            <person name="Ramirez L."/>
            <person name="Alfaro M."/>
            <person name="Sun H."/>
            <person name="Tritt A."/>
            <person name="Yoshinaga Y."/>
            <person name="Zwiers L.-H."/>
            <person name="Turgeon B."/>
            <person name="Goodwin S."/>
            <person name="Spatafora J."/>
            <person name="Crous P."/>
            <person name="Grigoriev I."/>
        </authorList>
    </citation>
    <scope>NUCLEOTIDE SEQUENCE</scope>
    <source>
        <strain evidence="11">CBS 130266</strain>
    </source>
</reference>
<dbReference type="Pfam" id="PF01762">
    <property type="entry name" value="Galactosyl_T"/>
    <property type="match status" value="1"/>
</dbReference>
<comment type="caution">
    <text evidence="11">The sequence shown here is derived from an EMBL/GenBank/DDBJ whole genome shotgun (WGS) entry which is preliminary data.</text>
</comment>
<keyword evidence="3 10" id="KW-0328">Glycosyltransferase</keyword>
<sequence>IIRSTWQTLFRNATPFETRFVISQPDPLWSSLIEQENTTYGDIIMLPHLEETHHIANTIKTLEFFKHLITENYHWDILSKMDEDSFIDARNFYKEWLHPLLNTENPPPQKIYIGRPMQLHYPFKYASGQFYTLSWDMITLLSQLHNENPIDDEHEDVLLGRLMHEANIAYNVTELPLRAAFDYYDDKTRGDGTAWAPEDQNVDVLGHALAPGALNPHLLKEEEDYLKVAGCYNSLGL</sequence>
<keyword evidence="5" id="KW-0812">Transmembrane</keyword>
<name>A0A9P4NF10_9PEZI</name>
<evidence type="ECO:0000256" key="6">
    <source>
        <dbReference type="ARBA" id="ARBA00022968"/>
    </source>
</evidence>
<protein>
    <recommendedName>
        <fullName evidence="10">Hexosyltransferase</fullName>
        <ecNumber evidence="10">2.4.1.-</ecNumber>
    </recommendedName>
</protein>
<comment type="similarity">
    <text evidence="2 10">Belongs to the glycosyltransferase 31 family.</text>
</comment>